<evidence type="ECO:0000259" key="8">
    <source>
        <dbReference type="PROSITE" id="PS50893"/>
    </source>
</evidence>
<keyword evidence="6" id="KW-1278">Translocase</keyword>
<evidence type="ECO:0000256" key="5">
    <source>
        <dbReference type="ARBA" id="ARBA00022840"/>
    </source>
</evidence>
<sequence>MTEYTVKVKGLSKSFGKVHAVQGIDFSVRKGECFGLLGPNGAGKSTTIKMLITLIPADGGDVEICGFRLNEHASRIRASIGYVPQALSVDGTLTGYENLLVFGKLYGLGREERERRIQEILVMMGLEEAADRPAKTYSGGMIRRLEIGQAILHKPQVLFLDEPTVGLDPVARRGVWNHIEELRREHKMTIFLTTHYMEEAEALCGRIAIMSKGQIAALGTVEQLREQMGNQQASMDDIFAHFAGSFENQQGEIKDVFQSRRTARRLG</sequence>
<name>A0AAV4LBQ7_9BACL</name>
<evidence type="ECO:0000313" key="9">
    <source>
        <dbReference type="EMBL" id="GIM45108.1"/>
    </source>
</evidence>
<dbReference type="SMART" id="SM00382">
    <property type="entry name" value="AAA"/>
    <property type="match status" value="1"/>
</dbReference>
<keyword evidence="4" id="KW-0547">Nucleotide-binding</keyword>
<dbReference type="InterPro" id="IPR017871">
    <property type="entry name" value="ABC_transporter-like_CS"/>
</dbReference>
<keyword evidence="5 9" id="KW-0067">ATP-binding</keyword>
<evidence type="ECO:0000256" key="2">
    <source>
        <dbReference type="ARBA" id="ARBA00022448"/>
    </source>
</evidence>
<evidence type="ECO:0000313" key="10">
    <source>
        <dbReference type="Proteomes" id="UP001057291"/>
    </source>
</evidence>
<reference evidence="9" key="1">
    <citation type="journal article" date="2023" name="Int. J. Syst. Evol. Microbiol.">
        <title>Collibacillus ludicampi gen. nov., sp. nov., a new soil bacterium of the family Alicyclobacillaceae.</title>
        <authorList>
            <person name="Jojima T."/>
            <person name="Ioku Y."/>
            <person name="Fukuta Y."/>
            <person name="Shirasaka N."/>
            <person name="Matsumura Y."/>
            <person name="Mori M."/>
        </authorList>
    </citation>
    <scope>NUCLEOTIDE SEQUENCE</scope>
    <source>
        <strain evidence="9">TP075</strain>
    </source>
</reference>
<feature type="domain" description="ABC transporter" evidence="8">
    <location>
        <begin position="6"/>
        <end position="237"/>
    </location>
</feature>
<dbReference type="EMBL" id="BOQE01000001">
    <property type="protein sequence ID" value="GIM45108.1"/>
    <property type="molecule type" value="Genomic_DNA"/>
</dbReference>
<comment type="subcellular location">
    <subcellularLocation>
        <location evidence="1">Cell membrane</location>
    </subcellularLocation>
</comment>
<dbReference type="PROSITE" id="PS50893">
    <property type="entry name" value="ABC_TRANSPORTER_2"/>
    <property type="match status" value="1"/>
</dbReference>
<keyword evidence="10" id="KW-1185">Reference proteome</keyword>
<organism evidence="9 10">
    <name type="scientific">Collibacillus ludicampi</name>
    <dbReference type="NCBI Taxonomy" id="2771369"/>
    <lineage>
        <taxon>Bacteria</taxon>
        <taxon>Bacillati</taxon>
        <taxon>Bacillota</taxon>
        <taxon>Bacilli</taxon>
        <taxon>Bacillales</taxon>
        <taxon>Alicyclobacillaceae</taxon>
        <taxon>Collibacillus</taxon>
    </lineage>
</organism>
<keyword evidence="7" id="KW-0472">Membrane</keyword>
<dbReference type="PANTHER" id="PTHR43582">
    <property type="entry name" value="LINEARMYCIN RESISTANCE ATP-BINDING PROTEIN LNRL"/>
    <property type="match status" value="1"/>
</dbReference>
<accession>A0AAV4LBQ7</accession>
<dbReference type="PANTHER" id="PTHR43582:SF2">
    <property type="entry name" value="LINEARMYCIN RESISTANCE ATP-BINDING PROTEIN LNRL"/>
    <property type="match status" value="1"/>
</dbReference>
<evidence type="ECO:0000256" key="3">
    <source>
        <dbReference type="ARBA" id="ARBA00022475"/>
    </source>
</evidence>
<evidence type="ECO:0000256" key="6">
    <source>
        <dbReference type="ARBA" id="ARBA00022967"/>
    </source>
</evidence>
<dbReference type="Gene3D" id="3.40.50.300">
    <property type="entry name" value="P-loop containing nucleotide triphosphate hydrolases"/>
    <property type="match status" value="1"/>
</dbReference>
<dbReference type="InterPro" id="IPR027417">
    <property type="entry name" value="P-loop_NTPase"/>
</dbReference>
<evidence type="ECO:0000256" key="7">
    <source>
        <dbReference type="ARBA" id="ARBA00023136"/>
    </source>
</evidence>
<dbReference type="PROSITE" id="PS00211">
    <property type="entry name" value="ABC_TRANSPORTER_1"/>
    <property type="match status" value="1"/>
</dbReference>
<dbReference type="GO" id="GO:0005886">
    <property type="term" value="C:plasma membrane"/>
    <property type="evidence" value="ECO:0007669"/>
    <property type="project" value="UniProtKB-SubCell"/>
</dbReference>
<comment type="caution">
    <text evidence="9">The sequence shown here is derived from an EMBL/GenBank/DDBJ whole genome shotgun (WGS) entry which is preliminary data.</text>
</comment>
<dbReference type="Proteomes" id="UP001057291">
    <property type="component" value="Unassembled WGS sequence"/>
</dbReference>
<dbReference type="Pfam" id="PF00005">
    <property type="entry name" value="ABC_tran"/>
    <property type="match status" value="1"/>
</dbReference>
<keyword evidence="2" id="KW-0813">Transport</keyword>
<proteinExistence type="predicted"/>
<dbReference type="GO" id="GO:0005524">
    <property type="term" value="F:ATP binding"/>
    <property type="evidence" value="ECO:0007669"/>
    <property type="project" value="UniProtKB-KW"/>
</dbReference>
<dbReference type="GO" id="GO:0016887">
    <property type="term" value="F:ATP hydrolysis activity"/>
    <property type="evidence" value="ECO:0007669"/>
    <property type="project" value="InterPro"/>
</dbReference>
<dbReference type="InterPro" id="IPR003593">
    <property type="entry name" value="AAA+_ATPase"/>
</dbReference>
<gene>
    <name evidence="9" type="ORF">DNHGIG_06570</name>
</gene>
<dbReference type="InterPro" id="IPR003439">
    <property type="entry name" value="ABC_transporter-like_ATP-bd"/>
</dbReference>
<dbReference type="RefSeq" id="WP_282198339.1">
    <property type="nucleotide sequence ID" value="NZ_BOQE01000001.1"/>
</dbReference>
<dbReference type="AlphaFoldDB" id="A0AAV4LBQ7"/>
<evidence type="ECO:0000256" key="1">
    <source>
        <dbReference type="ARBA" id="ARBA00004236"/>
    </source>
</evidence>
<protein>
    <submittedName>
        <fullName evidence="9">Multidrug ABC transporter ATP-binding protein</fullName>
    </submittedName>
</protein>
<dbReference type="FunFam" id="3.40.50.300:FF:000589">
    <property type="entry name" value="ABC transporter, ATP-binding subunit"/>
    <property type="match status" value="1"/>
</dbReference>
<dbReference type="SUPFAM" id="SSF52540">
    <property type="entry name" value="P-loop containing nucleoside triphosphate hydrolases"/>
    <property type="match status" value="1"/>
</dbReference>
<keyword evidence="3" id="KW-1003">Cell membrane</keyword>
<evidence type="ECO:0000256" key="4">
    <source>
        <dbReference type="ARBA" id="ARBA00022741"/>
    </source>
</evidence>